<protein>
    <submittedName>
        <fullName evidence="2">Uncharacterized protein</fullName>
    </submittedName>
</protein>
<feature type="compositionally biased region" description="Basic residues" evidence="1">
    <location>
        <begin position="166"/>
        <end position="175"/>
    </location>
</feature>
<proteinExistence type="predicted"/>
<feature type="compositionally biased region" description="Basic and acidic residues" evidence="1">
    <location>
        <begin position="1"/>
        <end position="14"/>
    </location>
</feature>
<dbReference type="EMBL" id="JH159160">
    <property type="protein sequence ID" value="EGZ09262.1"/>
    <property type="molecule type" value="Genomic_DNA"/>
</dbReference>
<organism evidence="2 3">
    <name type="scientific">Phytophthora sojae (strain P6497)</name>
    <name type="common">Soybean stem and root rot agent</name>
    <name type="synonym">Phytophthora megasperma f. sp. glycines</name>
    <dbReference type="NCBI Taxonomy" id="1094619"/>
    <lineage>
        <taxon>Eukaryota</taxon>
        <taxon>Sar</taxon>
        <taxon>Stramenopiles</taxon>
        <taxon>Oomycota</taxon>
        <taxon>Peronosporomycetes</taxon>
        <taxon>Peronosporales</taxon>
        <taxon>Peronosporaceae</taxon>
        <taxon>Phytophthora</taxon>
    </lineage>
</organism>
<evidence type="ECO:0000256" key="1">
    <source>
        <dbReference type="SAM" id="MobiDB-lite"/>
    </source>
</evidence>
<accession>G5A577</accession>
<evidence type="ECO:0000313" key="3">
    <source>
        <dbReference type="Proteomes" id="UP000002640"/>
    </source>
</evidence>
<gene>
    <name evidence="2" type="ORF">PHYSODRAFT_305965</name>
</gene>
<dbReference type="GeneID" id="20642625"/>
<evidence type="ECO:0000313" key="2">
    <source>
        <dbReference type="EMBL" id="EGZ09262.1"/>
    </source>
</evidence>
<dbReference type="KEGG" id="psoj:PHYSODRAFT_305965"/>
<feature type="region of interest" description="Disordered" evidence="1">
    <location>
        <begin position="153"/>
        <end position="191"/>
    </location>
</feature>
<name>G5A577_PHYSP</name>
<dbReference type="InParanoid" id="G5A577"/>
<dbReference type="Proteomes" id="UP000002640">
    <property type="component" value="Unassembled WGS sequence"/>
</dbReference>
<keyword evidence="3" id="KW-1185">Reference proteome</keyword>
<sequence>MAATKDKTPLVHDSDSDEAPEVVTKQSAAEQARSLQRQEDEAKAQAKALAKRKRKSKQEPKKEVEVPELPDDVLSAVAAHHEEEEQLEQQETKAEIRAKKRKQAKVAELMKKKTHTRQFGNIEVQTLDAAENAQTRELSESAKEFLERRNAPNRPRMNVLEGHHSQFTKKQKLRSQRSANENDRRGEDNAQYSAVGCETGRDTTEELAGLGNSAGGDVVENLLTNPLLSNGVNHANSVVLPKLKTSKLTDAVDRLMTAEKLLSPVQMICFRAQISFCQIRVVCERTFIKMKHLQEREGSSSGEAEGEVEGRLTEAPTSLEIEEKAEKQGFHGLQSAVDLVYALQRLTENYREDDLIRLYNEGAVGITVSIST</sequence>
<feature type="compositionally biased region" description="Polar residues" evidence="1">
    <location>
        <begin position="24"/>
        <end position="35"/>
    </location>
</feature>
<dbReference type="RefSeq" id="XP_009535895.1">
    <property type="nucleotide sequence ID" value="XM_009537600.1"/>
</dbReference>
<reference evidence="2 3" key="1">
    <citation type="journal article" date="2006" name="Science">
        <title>Phytophthora genome sequences uncover evolutionary origins and mechanisms of pathogenesis.</title>
        <authorList>
            <person name="Tyler B.M."/>
            <person name="Tripathy S."/>
            <person name="Zhang X."/>
            <person name="Dehal P."/>
            <person name="Jiang R.H."/>
            <person name="Aerts A."/>
            <person name="Arredondo F.D."/>
            <person name="Baxter L."/>
            <person name="Bensasson D."/>
            <person name="Beynon J.L."/>
            <person name="Chapman J."/>
            <person name="Damasceno C.M."/>
            <person name="Dorrance A.E."/>
            <person name="Dou D."/>
            <person name="Dickerman A.W."/>
            <person name="Dubchak I.L."/>
            <person name="Garbelotto M."/>
            <person name="Gijzen M."/>
            <person name="Gordon S.G."/>
            <person name="Govers F."/>
            <person name="Grunwald N.J."/>
            <person name="Huang W."/>
            <person name="Ivors K.L."/>
            <person name="Jones R.W."/>
            <person name="Kamoun S."/>
            <person name="Krampis K."/>
            <person name="Lamour K.H."/>
            <person name="Lee M.K."/>
            <person name="McDonald W.H."/>
            <person name="Medina M."/>
            <person name="Meijer H.J."/>
            <person name="Nordberg E.K."/>
            <person name="Maclean D.J."/>
            <person name="Ospina-Giraldo M.D."/>
            <person name="Morris P.F."/>
            <person name="Phuntumart V."/>
            <person name="Putnam N.H."/>
            <person name="Rash S."/>
            <person name="Rose J.K."/>
            <person name="Sakihama Y."/>
            <person name="Salamov A.A."/>
            <person name="Savidor A."/>
            <person name="Scheuring C.F."/>
            <person name="Smith B.M."/>
            <person name="Sobral B.W."/>
            <person name="Terry A."/>
            <person name="Torto-Alalibo T.A."/>
            <person name="Win J."/>
            <person name="Xu Z."/>
            <person name="Zhang H."/>
            <person name="Grigoriev I.V."/>
            <person name="Rokhsar D.S."/>
            <person name="Boore J.L."/>
        </authorList>
    </citation>
    <scope>NUCLEOTIDE SEQUENCE [LARGE SCALE GENOMIC DNA]</scope>
    <source>
        <strain evidence="2 3">P6497</strain>
    </source>
</reference>
<feature type="region of interest" description="Disordered" evidence="1">
    <location>
        <begin position="1"/>
        <end position="95"/>
    </location>
</feature>
<dbReference type="AlphaFoldDB" id="G5A577"/>